<keyword evidence="5 9" id="KW-0064">Aspartyl protease</keyword>
<dbReference type="Pfam" id="PF01252">
    <property type="entry name" value="Peptidase_A8"/>
    <property type="match status" value="1"/>
</dbReference>
<evidence type="ECO:0000256" key="10">
    <source>
        <dbReference type="RuleBase" id="RU000594"/>
    </source>
</evidence>
<keyword evidence="7 9" id="KW-1133">Transmembrane helix</keyword>
<reference evidence="12" key="1">
    <citation type="submission" date="2018-04" db="EMBL/GenBank/DDBJ databases">
        <authorList>
            <person name="Go L.Y."/>
            <person name="Mitchell J.A."/>
        </authorList>
    </citation>
    <scope>NUCLEOTIDE SEQUENCE</scope>
    <source>
        <strain evidence="12">WBAF</strain>
    </source>
</reference>
<evidence type="ECO:0000256" key="11">
    <source>
        <dbReference type="RuleBase" id="RU004181"/>
    </source>
</evidence>
<name>A0A3B0IXC4_9RICK</name>
<dbReference type="InterPro" id="IPR001872">
    <property type="entry name" value="Peptidase_A8"/>
</dbReference>
<dbReference type="GO" id="GO:0005886">
    <property type="term" value="C:plasma membrane"/>
    <property type="evidence" value="ECO:0007669"/>
    <property type="project" value="UniProtKB-SubCell"/>
</dbReference>
<evidence type="ECO:0000256" key="9">
    <source>
        <dbReference type="HAMAP-Rule" id="MF_00161"/>
    </source>
</evidence>
<keyword evidence="2 9" id="KW-1003">Cell membrane</keyword>
<dbReference type="GO" id="GO:0006508">
    <property type="term" value="P:proteolysis"/>
    <property type="evidence" value="ECO:0007669"/>
    <property type="project" value="UniProtKB-KW"/>
</dbReference>
<proteinExistence type="inferred from homology"/>
<sequence length="158" mass="18133" precursor="true">MKKICLVIILIIVSFDQTSKLYINSLIDEGESIEITSFMKLVEVWNSGISFGMCSTLPHGSFFFSACSILIIGILAYLIYKSNDKSIYLSFSLMIGGAIGNVIDRIYWGAVYDFIYFHINDWYWPAFNLADLSIVCGMCTLLYKWYIYDRSISKQNEE</sequence>
<dbReference type="PANTHER" id="PTHR33695:SF1">
    <property type="entry name" value="LIPOPROTEIN SIGNAL PEPTIDASE"/>
    <property type="match status" value="1"/>
</dbReference>
<comment type="function">
    <text evidence="9 10">This protein specifically catalyzes the removal of signal peptides from prolipoproteins.</text>
</comment>
<organism evidence="12">
    <name type="scientific">Wolbachia endosymbiont of Aleurodicus floccissimus</name>
    <dbReference type="NCBI Taxonomy" id="2152762"/>
    <lineage>
        <taxon>Bacteria</taxon>
        <taxon>Pseudomonadati</taxon>
        <taxon>Pseudomonadota</taxon>
        <taxon>Alphaproteobacteria</taxon>
        <taxon>Rickettsiales</taxon>
        <taxon>Anaplasmataceae</taxon>
        <taxon>Wolbachieae</taxon>
        <taxon>Wolbachia</taxon>
    </lineage>
</organism>
<evidence type="ECO:0000256" key="1">
    <source>
        <dbReference type="ARBA" id="ARBA00006139"/>
    </source>
</evidence>
<keyword evidence="6 9" id="KW-0378">Hydrolase</keyword>
<feature type="transmembrane region" description="Helical" evidence="9">
    <location>
        <begin position="62"/>
        <end position="80"/>
    </location>
</feature>
<feature type="active site" evidence="9">
    <location>
        <position position="131"/>
    </location>
</feature>
<keyword evidence="4 9" id="KW-0812">Transmembrane</keyword>
<dbReference type="EC" id="3.4.23.36" evidence="9"/>
<evidence type="ECO:0000256" key="3">
    <source>
        <dbReference type="ARBA" id="ARBA00022670"/>
    </source>
</evidence>
<dbReference type="PRINTS" id="PR00781">
    <property type="entry name" value="LIPOSIGPTASE"/>
</dbReference>
<keyword evidence="12" id="KW-0449">Lipoprotein</keyword>
<evidence type="ECO:0000313" key="12">
    <source>
        <dbReference type="EMBL" id="SPP33920.1"/>
    </source>
</evidence>
<accession>A0A3B0IXC4</accession>
<comment type="pathway">
    <text evidence="9">Protein modification; lipoprotein biosynthesis (signal peptide cleavage).</text>
</comment>
<keyword evidence="8 9" id="KW-0472">Membrane</keyword>
<evidence type="ECO:0000256" key="7">
    <source>
        <dbReference type="ARBA" id="ARBA00022989"/>
    </source>
</evidence>
<comment type="catalytic activity">
    <reaction evidence="9 10">
        <text>Release of signal peptides from bacterial membrane prolipoproteins. Hydrolyzes -Xaa-Yaa-Zaa-|-(S,diacylglyceryl)Cys-, in which Xaa is hydrophobic (preferably Leu), and Yaa (Ala or Ser) and Zaa (Gly or Ala) have small, neutral side chains.</text>
        <dbReference type="EC" id="3.4.23.36"/>
    </reaction>
</comment>
<dbReference type="GO" id="GO:0004190">
    <property type="term" value="F:aspartic-type endopeptidase activity"/>
    <property type="evidence" value="ECO:0007669"/>
    <property type="project" value="UniProtKB-UniRule"/>
</dbReference>
<comment type="subcellular location">
    <subcellularLocation>
        <location evidence="9">Cell membrane</location>
        <topology evidence="9">Multi-pass membrane protein</topology>
    </subcellularLocation>
</comment>
<evidence type="ECO:0000256" key="6">
    <source>
        <dbReference type="ARBA" id="ARBA00022801"/>
    </source>
</evidence>
<feature type="active site" evidence="9">
    <location>
        <position position="113"/>
    </location>
</feature>
<keyword evidence="3 9" id="KW-0645">Protease</keyword>
<evidence type="ECO:0000256" key="2">
    <source>
        <dbReference type="ARBA" id="ARBA00022475"/>
    </source>
</evidence>
<gene>
    <name evidence="9 12" type="primary">lspA</name>
    <name evidence="12" type="ORF">WBAF_0517</name>
</gene>
<comment type="caution">
    <text evidence="9">Lacks conserved residue(s) required for the propagation of feature annotation.</text>
</comment>
<protein>
    <recommendedName>
        <fullName evidence="9">Lipoprotein signal peptidase</fullName>
        <ecNumber evidence="9">3.4.23.36</ecNumber>
    </recommendedName>
    <alternativeName>
        <fullName evidence="9">Prolipoprotein signal peptidase</fullName>
    </alternativeName>
    <alternativeName>
        <fullName evidence="9">Signal peptidase II</fullName>
        <shortName evidence="9">SPase II</shortName>
    </alternativeName>
</protein>
<feature type="transmembrane region" description="Helical" evidence="9">
    <location>
        <begin position="122"/>
        <end position="146"/>
    </location>
</feature>
<feature type="transmembrane region" description="Helical" evidence="9">
    <location>
        <begin position="87"/>
        <end position="110"/>
    </location>
</feature>
<evidence type="ECO:0000256" key="4">
    <source>
        <dbReference type="ARBA" id="ARBA00022692"/>
    </source>
</evidence>
<evidence type="ECO:0000256" key="5">
    <source>
        <dbReference type="ARBA" id="ARBA00022750"/>
    </source>
</evidence>
<dbReference type="UniPathway" id="UPA00665"/>
<comment type="similarity">
    <text evidence="1 9 11">Belongs to the peptidase A8 family.</text>
</comment>
<evidence type="ECO:0000256" key="8">
    <source>
        <dbReference type="ARBA" id="ARBA00023136"/>
    </source>
</evidence>
<dbReference type="PROSITE" id="PS00855">
    <property type="entry name" value="SPASE_II"/>
    <property type="match status" value="1"/>
</dbReference>
<dbReference type="PANTHER" id="PTHR33695">
    <property type="entry name" value="LIPOPROTEIN SIGNAL PEPTIDASE"/>
    <property type="match status" value="1"/>
</dbReference>
<dbReference type="EMBL" id="OUNF01000148">
    <property type="protein sequence ID" value="SPP33920.1"/>
    <property type="molecule type" value="Genomic_DNA"/>
</dbReference>
<dbReference type="HAMAP" id="MF_00161">
    <property type="entry name" value="LspA"/>
    <property type="match status" value="1"/>
</dbReference>
<dbReference type="AlphaFoldDB" id="A0A3B0IXC4"/>
<dbReference type="NCBIfam" id="TIGR00077">
    <property type="entry name" value="lspA"/>
    <property type="match status" value="1"/>
</dbReference>